<dbReference type="GO" id="GO:0008270">
    <property type="term" value="F:zinc ion binding"/>
    <property type="evidence" value="ECO:0007669"/>
    <property type="project" value="UniProtKB-KW"/>
</dbReference>
<feature type="repeat" description="NHL" evidence="2">
    <location>
        <begin position="98"/>
        <end position="141"/>
    </location>
</feature>
<proteinExistence type="predicted"/>
<name>A0A9D5QDF3_UNCW3</name>
<dbReference type="AlphaFoldDB" id="A0A9D5QDF3"/>
<dbReference type="Gene3D" id="2.120.10.30">
    <property type="entry name" value="TolB, C-terminal domain"/>
    <property type="match status" value="2"/>
</dbReference>
<keyword evidence="1" id="KW-0677">Repeat</keyword>
<feature type="repeat" description="NHL" evidence="2">
    <location>
        <begin position="258"/>
        <end position="282"/>
    </location>
</feature>
<dbReference type="Gene3D" id="2.60.40.4070">
    <property type="match status" value="1"/>
</dbReference>
<sequence length="432" mass="48753">MRIILLILNVLIAANGYTPSTLLVPPFKHTLGYNRVNKFYLSLFLGGTFKFEDPQGITGVRLAMYDDTTTSRDDDLVALFATHSGACEILYNVEFDRLERYGEKGSGTGQFRSPMGLAVTPGGDLYVADAGNNRIVHLKYLEDGSLEWKGTIGSDFNHPTDVAVDSRGNVYVTDEGNNRVAVYNPDGSTRSIWTRDIFKPSSIAVIDRDDPDNENNDNFAVVIDDRHRRISKFDLYGDVKTQLTYKEMGYEKVRFAYVAIDRSGSVYVTDMHNHQVHKFDNRLWYIISIGREGIDDYEFYSPRGIFINRPTGQVFIVEQEGGQYYWIGADGFIAGCFPNPFHVVRGTTISIYLTEASTLTLNIYDENGLLVREIPKKKYPIGEVLIVWDGTNLHGQKVSSGNYTVKVELQPVNASRRYFTKELETTVRCIAP</sequence>
<dbReference type="Proteomes" id="UP000630660">
    <property type="component" value="Unassembled WGS sequence"/>
</dbReference>
<feature type="repeat" description="NHL" evidence="2">
    <location>
        <begin position="149"/>
        <end position="186"/>
    </location>
</feature>
<gene>
    <name evidence="4" type="ORF">GF359_02125</name>
</gene>
<dbReference type="CDD" id="cd05819">
    <property type="entry name" value="NHL"/>
    <property type="match status" value="1"/>
</dbReference>
<dbReference type="Pfam" id="PF13860">
    <property type="entry name" value="FlgD_ig"/>
    <property type="match status" value="1"/>
</dbReference>
<dbReference type="Pfam" id="PF01436">
    <property type="entry name" value="NHL"/>
    <property type="match status" value="2"/>
</dbReference>
<dbReference type="PANTHER" id="PTHR24104:SF25">
    <property type="entry name" value="PROTEIN LIN-41"/>
    <property type="match status" value="1"/>
</dbReference>
<evidence type="ECO:0000313" key="4">
    <source>
        <dbReference type="EMBL" id="MBD3363990.1"/>
    </source>
</evidence>
<dbReference type="SUPFAM" id="SSF63829">
    <property type="entry name" value="Calcium-dependent phosphotriesterase"/>
    <property type="match status" value="1"/>
</dbReference>
<dbReference type="InterPro" id="IPR050952">
    <property type="entry name" value="TRIM-NHL_E3_ligases"/>
</dbReference>
<comment type="caution">
    <text evidence="4">The sequence shown here is derived from an EMBL/GenBank/DDBJ whole genome shotgun (WGS) entry which is preliminary data.</text>
</comment>
<evidence type="ECO:0000256" key="2">
    <source>
        <dbReference type="PROSITE-ProRule" id="PRU00504"/>
    </source>
</evidence>
<evidence type="ECO:0000259" key="3">
    <source>
        <dbReference type="Pfam" id="PF13860"/>
    </source>
</evidence>
<evidence type="ECO:0000313" key="5">
    <source>
        <dbReference type="Proteomes" id="UP000630660"/>
    </source>
</evidence>
<accession>A0A9D5QDF3</accession>
<evidence type="ECO:0000256" key="1">
    <source>
        <dbReference type="ARBA" id="ARBA00022737"/>
    </source>
</evidence>
<dbReference type="InterPro" id="IPR001258">
    <property type="entry name" value="NHL_repeat"/>
</dbReference>
<dbReference type="InterPro" id="IPR011042">
    <property type="entry name" value="6-blade_b-propeller_TolB-like"/>
</dbReference>
<dbReference type="PANTHER" id="PTHR24104">
    <property type="entry name" value="E3 UBIQUITIN-PROTEIN LIGASE NHLRC1-RELATED"/>
    <property type="match status" value="1"/>
</dbReference>
<protein>
    <recommendedName>
        <fullName evidence="3">FlgD/Vpr Ig-like domain-containing protein</fullName>
    </recommendedName>
</protein>
<organism evidence="4 5">
    <name type="scientific">candidate division WOR-3 bacterium</name>
    <dbReference type="NCBI Taxonomy" id="2052148"/>
    <lineage>
        <taxon>Bacteria</taxon>
        <taxon>Bacteria division WOR-3</taxon>
    </lineage>
</organism>
<dbReference type="EMBL" id="WJKJ01000065">
    <property type="protein sequence ID" value="MBD3363990.1"/>
    <property type="molecule type" value="Genomic_DNA"/>
</dbReference>
<dbReference type="InterPro" id="IPR025965">
    <property type="entry name" value="FlgD/Vpr_Ig-like"/>
</dbReference>
<dbReference type="SUPFAM" id="SSF63825">
    <property type="entry name" value="YWTD domain"/>
    <property type="match status" value="1"/>
</dbReference>
<reference evidence="4" key="1">
    <citation type="submission" date="2019-11" db="EMBL/GenBank/DDBJ databases">
        <title>Microbial mats filling the niche in hypersaline microbial mats.</title>
        <authorList>
            <person name="Wong H.L."/>
            <person name="Macleod F.I."/>
            <person name="White R.A. III"/>
            <person name="Burns B.P."/>
        </authorList>
    </citation>
    <scope>NUCLEOTIDE SEQUENCE</scope>
    <source>
        <strain evidence="4">Bin_327</strain>
    </source>
</reference>
<feature type="domain" description="FlgD/Vpr Ig-like" evidence="3">
    <location>
        <begin position="349"/>
        <end position="408"/>
    </location>
</feature>
<dbReference type="PROSITE" id="PS51125">
    <property type="entry name" value="NHL"/>
    <property type="match status" value="3"/>
</dbReference>